<feature type="chain" id="PRO_5037388028" evidence="4">
    <location>
        <begin position="35"/>
        <end position="220"/>
    </location>
</feature>
<dbReference type="CDD" id="cd13925">
    <property type="entry name" value="RPF"/>
    <property type="match status" value="1"/>
</dbReference>
<dbReference type="SMART" id="SM00257">
    <property type="entry name" value="LysM"/>
    <property type="match status" value="1"/>
</dbReference>
<dbReference type="PANTHER" id="PTHR34700">
    <property type="entry name" value="POTASSIUM BINDING PROTEIN KBP"/>
    <property type="match status" value="1"/>
</dbReference>
<dbReference type="Gene3D" id="3.10.350.10">
    <property type="entry name" value="LysM domain"/>
    <property type="match status" value="1"/>
</dbReference>
<keyword evidence="4" id="KW-0732">Signal</keyword>
<dbReference type="InterPro" id="IPR036779">
    <property type="entry name" value="LysM_dom_sf"/>
</dbReference>
<dbReference type="SUPFAM" id="SSF54106">
    <property type="entry name" value="LysM domain"/>
    <property type="match status" value="1"/>
</dbReference>
<dbReference type="Proteomes" id="UP000632289">
    <property type="component" value="Unassembled WGS sequence"/>
</dbReference>
<evidence type="ECO:0000256" key="1">
    <source>
        <dbReference type="ARBA" id="ARBA00010830"/>
    </source>
</evidence>
<evidence type="ECO:0000259" key="5">
    <source>
        <dbReference type="PROSITE" id="PS51782"/>
    </source>
</evidence>
<feature type="compositionally biased region" description="Low complexity" evidence="3">
    <location>
        <begin position="136"/>
        <end position="155"/>
    </location>
</feature>
<dbReference type="EMBL" id="JACXYU010000003">
    <property type="protein sequence ID" value="MBD3931476.1"/>
    <property type="molecule type" value="Genomic_DNA"/>
</dbReference>
<dbReference type="Pfam" id="PF01476">
    <property type="entry name" value="LysM"/>
    <property type="match status" value="1"/>
</dbReference>
<dbReference type="PANTHER" id="PTHR34700:SF4">
    <property type="entry name" value="PHAGE-LIKE ELEMENT PBSX PROTEIN XKDP"/>
    <property type="match status" value="1"/>
</dbReference>
<accession>A0A927EZ96</accession>
<protein>
    <submittedName>
        <fullName evidence="6">Transglycosylase family protein</fullName>
    </submittedName>
</protein>
<dbReference type="Gene3D" id="1.10.530.10">
    <property type="match status" value="1"/>
</dbReference>
<feature type="domain" description="LysM" evidence="5">
    <location>
        <begin position="173"/>
        <end position="220"/>
    </location>
</feature>
<evidence type="ECO:0000313" key="7">
    <source>
        <dbReference type="Proteomes" id="UP000632289"/>
    </source>
</evidence>
<dbReference type="InterPro" id="IPR052196">
    <property type="entry name" value="Bact_Kbp"/>
</dbReference>
<sequence>MSIRRGKAARAGAVSLTVLAPLALLTLTAGPATAADGGTWDRLAQCESGGDWQINTGNGYYGGLQFSASTWAAYGGTAYAATADRAGRAQQIEIAEKVQAAQGWGAWPACSAKLGLHGSPQQSEPATRPAPSAPGPESAQEPAPQRPAAPSADDAPAQERQDPQRADRGHPRANYTVKSGDTLSRIADAHGVDWREIHETNADVIGDDPDLILPGQRLKV</sequence>
<dbReference type="GO" id="GO:0016787">
    <property type="term" value="F:hydrolase activity"/>
    <property type="evidence" value="ECO:0007669"/>
    <property type="project" value="UniProtKB-KW"/>
</dbReference>
<dbReference type="InterPro" id="IPR018392">
    <property type="entry name" value="LysM"/>
</dbReference>
<evidence type="ECO:0000313" key="6">
    <source>
        <dbReference type="EMBL" id="MBD3931476.1"/>
    </source>
</evidence>
<name>A0A927EZ96_9ACTN</name>
<gene>
    <name evidence="6" type="ORF">IF129_07850</name>
</gene>
<dbReference type="InterPro" id="IPR023346">
    <property type="entry name" value="Lysozyme-like_dom_sf"/>
</dbReference>
<dbReference type="AlphaFoldDB" id="A0A927EZ96"/>
<dbReference type="InterPro" id="IPR010618">
    <property type="entry name" value="RPF"/>
</dbReference>
<dbReference type="CDD" id="cd00118">
    <property type="entry name" value="LysM"/>
    <property type="match status" value="1"/>
</dbReference>
<dbReference type="SUPFAM" id="SSF53955">
    <property type="entry name" value="Lysozyme-like"/>
    <property type="match status" value="1"/>
</dbReference>
<evidence type="ECO:0000256" key="4">
    <source>
        <dbReference type="SAM" id="SignalP"/>
    </source>
</evidence>
<keyword evidence="7" id="KW-1185">Reference proteome</keyword>
<keyword evidence="2" id="KW-0378">Hydrolase</keyword>
<evidence type="ECO:0000256" key="3">
    <source>
        <dbReference type="SAM" id="MobiDB-lite"/>
    </source>
</evidence>
<comment type="caution">
    <text evidence="6">The sequence shown here is derived from an EMBL/GenBank/DDBJ whole genome shotgun (WGS) entry which is preliminary data.</text>
</comment>
<comment type="similarity">
    <text evidence="1">Belongs to the transglycosylase family. Rpf subfamily.</text>
</comment>
<proteinExistence type="inferred from homology"/>
<feature type="region of interest" description="Disordered" evidence="3">
    <location>
        <begin position="113"/>
        <end position="183"/>
    </location>
</feature>
<dbReference type="PROSITE" id="PS51782">
    <property type="entry name" value="LYSM"/>
    <property type="match status" value="1"/>
</dbReference>
<feature type="compositionally biased region" description="Basic and acidic residues" evidence="3">
    <location>
        <begin position="157"/>
        <end position="170"/>
    </location>
</feature>
<organism evidence="6 7">
    <name type="scientific">Streptomyces chumphonensis</name>
    <dbReference type="NCBI Taxonomy" id="1214925"/>
    <lineage>
        <taxon>Bacteria</taxon>
        <taxon>Bacillati</taxon>
        <taxon>Actinomycetota</taxon>
        <taxon>Actinomycetes</taxon>
        <taxon>Kitasatosporales</taxon>
        <taxon>Streptomycetaceae</taxon>
        <taxon>Streptomyces</taxon>
    </lineage>
</organism>
<dbReference type="RefSeq" id="WP_191208791.1">
    <property type="nucleotide sequence ID" value="NZ_BAABKL010000018.1"/>
</dbReference>
<dbReference type="Pfam" id="PF06737">
    <property type="entry name" value="Transglycosylas"/>
    <property type="match status" value="1"/>
</dbReference>
<reference evidence="6" key="1">
    <citation type="submission" date="2020-09" db="EMBL/GenBank/DDBJ databases">
        <title>Secondary metabolite and genome analysis of marine Streptomyces chumphonensis KK1-2T.</title>
        <authorList>
            <person name="Phongsopitanun W."/>
            <person name="Kanchanasin P."/>
            <person name="Pittayakhajonwut P."/>
            <person name="Suwanborirux K."/>
            <person name="Tanasupawat S."/>
        </authorList>
    </citation>
    <scope>NUCLEOTIDE SEQUENCE</scope>
    <source>
        <strain evidence="6">KK1-2</strain>
    </source>
</reference>
<evidence type="ECO:0000256" key="2">
    <source>
        <dbReference type="ARBA" id="ARBA00022801"/>
    </source>
</evidence>
<feature type="signal peptide" evidence="4">
    <location>
        <begin position="1"/>
        <end position="34"/>
    </location>
</feature>